<gene>
    <name evidence="1" type="ORF">MJA45_05165</name>
</gene>
<dbReference type="RefSeq" id="WP_315606220.1">
    <property type="nucleotide sequence ID" value="NZ_CP130318.1"/>
</dbReference>
<protein>
    <submittedName>
        <fullName evidence="1">Uncharacterized protein</fullName>
    </submittedName>
</protein>
<sequence length="48" mass="5143">MRQILVTLLLIMTVVVVYNETTAGEKGTKGKVKEGGAAVNRTIQSINP</sequence>
<dbReference type="KEGG" id="paun:MJA45_05165"/>
<name>A0AA96LFR6_9BACL</name>
<keyword evidence="2" id="KW-1185">Reference proteome</keyword>
<dbReference type="Proteomes" id="UP001305702">
    <property type="component" value="Chromosome"/>
</dbReference>
<evidence type="ECO:0000313" key="2">
    <source>
        <dbReference type="Proteomes" id="UP001305702"/>
    </source>
</evidence>
<reference evidence="1 2" key="1">
    <citation type="submission" date="2022-02" db="EMBL/GenBank/DDBJ databases">
        <title>Paenibacillus sp. MBLB1776 Whole Genome Shotgun Sequencing.</title>
        <authorList>
            <person name="Hwang C.Y."/>
            <person name="Cho E.-S."/>
            <person name="Seo M.-J."/>
        </authorList>
    </citation>
    <scope>NUCLEOTIDE SEQUENCE [LARGE SCALE GENOMIC DNA]</scope>
    <source>
        <strain evidence="1 2">MBLB1776</strain>
    </source>
</reference>
<organism evidence="1 2">
    <name type="scientific">Paenibacillus aurantius</name>
    <dbReference type="NCBI Taxonomy" id="2918900"/>
    <lineage>
        <taxon>Bacteria</taxon>
        <taxon>Bacillati</taxon>
        <taxon>Bacillota</taxon>
        <taxon>Bacilli</taxon>
        <taxon>Bacillales</taxon>
        <taxon>Paenibacillaceae</taxon>
        <taxon>Paenibacillus</taxon>
    </lineage>
</organism>
<evidence type="ECO:0000313" key="1">
    <source>
        <dbReference type="EMBL" id="WNQ12443.1"/>
    </source>
</evidence>
<dbReference type="EMBL" id="CP130318">
    <property type="protein sequence ID" value="WNQ12443.1"/>
    <property type="molecule type" value="Genomic_DNA"/>
</dbReference>
<dbReference type="AlphaFoldDB" id="A0AA96LFR6"/>
<proteinExistence type="predicted"/>
<accession>A0AA96LFR6</accession>